<protein>
    <submittedName>
        <fullName evidence="2">DUF2927 domain-containing protein</fullName>
    </submittedName>
</protein>
<dbReference type="Pfam" id="PF11150">
    <property type="entry name" value="DUF2927"/>
    <property type="match status" value="1"/>
</dbReference>
<dbReference type="EMBL" id="JBHUFA010000001">
    <property type="protein sequence ID" value="MFD1695341.1"/>
    <property type="molecule type" value="Genomic_DNA"/>
</dbReference>
<evidence type="ECO:0000313" key="2">
    <source>
        <dbReference type="EMBL" id="MFD1695341.1"/>
    </source>
</evidence>
<dbReference type="RefSeq" id="WP_149890920.1">
    <property type="nucleotide sequence ID" value="NZ_JBHUFA010000001.1"/>
</dbReference>
<accession>A0ABW4JVQ1</accession>
<keyword evidence="1" id="KW-0732">Signal</keyword>
<evidence type="ECO:0000256" key="1">
    <source>
        <dbReference type="SAM" id="SignalP"/>
    </source>
</evidence>
<sequence length="242" mass="27972">MLRLPRLFLLSLLLACLAPEASARAQEDRVFTTEELIDGFNKTVFGLEYRSWSWRPYQVKKYTRPVRFYVHNPARIDRRPTVQAFLRQLESKISGIEVELAESPESANFEIFVVDRADYLTTVREQVYRKASADAPGRCLVRVVSGRDGIKRSTSVIVSDEGEFIFRRCMVEETLQGLGPMNDDTSLTHSVFNDESRHNRFTAFDRLLLNMLYDPRIRPGMSRKDTDALLPLILRDLRARLP</sequence>
<feature type="chain" id="PRO_5045182739" evidence="1">
    <location>
        <begin position="26"/>
        <end position="242"/>
    </location>
</feature>
<organism evidence="2 3">
    <name type="scientific">Roseibium aestuarii</name>
    <dbReference type="NCBI Taxonomy" id="2600299"/>
    <lineage>
        <taxon>Bacteria</taxon>
        <taxon>Pseudomonadati</taxon>
        <taxon>Pseudomonadota</taxon>
        <taxon>Alphaproteobacteria</taxon>
        <taxon>Hyphomicrobiales</taxon>
        <taxon>Stappiaceae</taxon>
        <taxon>Roseibium</taxon>
    </lineage>
</organism>
<gene>
    <name evidence="2" type="ORF">ACFSC7_07415</name>
</gene>
<dbReference type="Proteomes" id="UP001597327">
    <property type="component" value="Unassembled WGS sequence"/>
</dbReference>
<feature type="signal peptide" evidence="1">
    <location>
        <begin position="1"/>
        <end position="25"/>
    </location>
</feature>
<name>A0ABW4JVQ1_9HYPH</name>
<comment type="caution">
    <text evidence="2">The sequence shown here is derived from an EMBL/GenBank/DDBJ whole genome shotgun (WGS) entry which is preliminary data.</text>
</comment>
<proteinExistence type="predicted"/>
<dbReference type="InterPro" id="IPR021323">
    <property type="entry name" value="DUF2927"/>
</dbReference>
<evidence type="ECO:0000313" key="3">
    <source>
        <dbReference type="Proteomes" id="UP001597327"/>
    </source>
</evidence>
<keyword evidence="3" id="KW-1185">Reference proteome</keyword>
<reference evidence="3" key="1">
    <citation type="journal article" date="2019" name="Int. J. Syst. Evol. Microbiol.">
        <title>The Global Catalogue of Microorganisms (GCM) 10K type strain sequencing project: providing services to taxonomists for standard genome sequencing and annotation.</title>
        <authorList>
            <consortium name="The Broad Institute Genomics Platform"/>
            <consortium name="The Broad Institute Genome Sequencing Center for Infectious Disease"/>
            <person name="Wu L."/>
            <person name="Ma J."/>
        </authorList>
    </citation>
    <scope>NUCLEOTIDE SEQUENCE [LARGE SCALE GENOMIC DNA]</scope>
    <source>
        <strain evidence="3">JCM 3369</strain>
    </source>
</reference>